<name>A0AAV4UDZ9_CAEEX</name>
<dbReference type="EMBL" id="BPLR01012721">
    <property type="protein sequence ID" value="GIY56050.1"/>
    <property type="molecule type" value="Genomic_DNA"/>
</dbReference>
<comment type="caution">
    <text evidence="2">The sequence shown here is derived from an EMBL/GenBank/DDBJ whole genome shotgun (WGS) entry which is preliminary data.</text>
</comment>
<dbReference type="Proteomes" id="UP001054945">
    <property type="component" value="Unassembled WGS sequence"/>
</dbReference>
<gene>
    <name evidence="2" type="ORF">CEXT_85071</name>
</gene>
<evidence type="ECO:0000313" key="2">
    <source>
        <dbReference type="EMBL" id="GIY56050.1"/>
    </source>
</evidence>
<feature type="region of interest" description="Disordered" evidence="1">
    <location>
        <begin position="153"/>
        <end position="180"/>
    </location>
</feature>
<feature type="compositionally biased region" description="Low complexity" evidence="1">
    <location>
        <begin position="156"/>
        <end position="170"/>
    </location>
</feature>
<dbReference type="AlphaFoldDB" id="A0AAV4UDZ9"/>
<evidence type="ECO:0000313" key="3">
    <source>
        <dbReference type="Proteomes" id="UP001054945"/>
    </source>
</evidence>
<evidence type="ECO:0000256" key="1">
    <source>
        <dbReference type="SAM" id="MobiDB-lite"/>
    </source>
</evidence>
<keyword evidence="3" id="KW-1185">Reference proteome</keyword>
<accession>A0AAV4UDZ9</accession>
<protein>
    <submittedName>
        <fullName evidence="2">Uncharacterized protein</fullName>
    </submittedName>
</protein>
<organism evidence="2 3">
    <name type="scientific">Caerostris extrusa</name>
    <name type="common">Bark spider</name>
    <name type="synonym">Caerostris bankana</name>
    <dbReference type="NCBI Taxonomy" id="172846"/>
    <lineage>
        <taxon>Eukaryota</taxon>
        <taxon>Metazoa</taxon>
        <taxon>Ecdysozoa</taxon>
        <taxon>Arthropoda</taxon>
        <taxon>Chelicerata</taxon>
        <taxon>Arachnida</taxon>
        <taxon>Araneae</taxon>
        <taxon>Araneomorphae</taxon>
        <taxon>Entelegynae</taxon>
        <taxon>Araneoidea</taxon>
        <taxon>Araneidae</taxon>
        <taxon>Caerostris</taxon>
    </lineage>
</organism>
<reference evidence="2 3" key="1">
    <citation type="submission" date="2021-06" db="EMBL/GenBank/DDBJ databases">
        <title>Caerostris extrusa draft genome.</title>
        <authorList>
            <person name="Kono N."/>
            <person name="Arakawa K."/>
        </authorList>
    </citation>
    <scope>NUCLEOTIDE SEQUENCE [LARGE SCALE GENOMIC DNA]</scope>
</reference>
<proteinExistence type="predicted"/>
<sequence length="180" mass="19869">MENTGGKFTFQSCLNVNSTALTLKQGLSTANELSTRAIQLYHVLYGPFLKRVLATPVNTGAPAENRRQLGAFVAPRRVPSYSTGGGRVSHLLRFNPVRNRISSFATYCFSKYLEPKTFPVIRRRRSCTTGKSPDPFKCRWGLGGLGWNEAYRDSVPRPSRSDSSLPNSNVIAISPEEGPT</sequence>